<dbReference type="SUPFAM" id="SSF46689">
    <property type="entry name" value="Homeodomain-like"/>
    <property type="match status" value="1"/>
</dbReference>
<dbReference type="InterPro" id="IPR018060">
    <property type="entry name" value="HTH_AraC"/>
</dbReference>
<evidence type="ECO:0000256" key="5">
    <source>
        <dbReference type="SAM" id="Phobius"/>
    </source>
</evidence>
<dbReference type="PANTHER" id="PTHR43280:SF29">
    <property type="entry name" value="ARAC-FAMILY TRANSCRIPTIONAL REGULATOR"/>
    <property type="match status" value="1"/>
</dbReference>
<feature type="transmembrane region" description="Helical" evidence="5">
    <location>
        <begin position="101"/>
        <end position="118"/>
    </location>
</feature>
<dbReference type="PROSITE" id="PS01124">
    <property type="entry name" value="HTH_ARAC_FAMILY_2"/>
    <property type="match status" value="1"/>
</dbReference>
<evidence type="ECO:0000256" key="1">
    <source>
        <dbReference type="ARBA" id="ARBA00023015"/>
    </source>
</evidence>
<dbReference type="GO" id="GO:0003700">
    <property type="term" value="F:DNA-binding transcription factor activity"/>
    <property type="evidence" value="ECO:0007669"/>
    <property type="project" value="InterPro"/>
</dbReference>
<dbReference type="PROSITE" id="PS00041">
    <property type="entry name" value="HTH_ARAC_FAMILY_1"/>
    <property type="match status" value="1"/>
</dbReference>
<feature type="domain" description="HTH araC/xylS-type" evidence="6">
    <location>
        <begin position="302"/>
        <end position="406"/>
    </location>
</feature>
<feature type="transmembrane region" description="Helical" evidence="5">
    <location>
        <begin position="39"/>
        <end position="60"/>
    </location>
</feature>
<dbReference type="PRINTS" id="PR00032">
    <property type="entry name" value="HTHARAC"/>
</dbReference>
<dbReference type="SMART" id="SM00342">
    <property type="entry name" value="HTH_ARAC"/>
    <property type="match status" value="1"/>
</dbReference>
<dbReference type="InterPro" id="IPR018062">
    <property type="entry name" value="HTH_AraC-typ_CS"/>
</dbReference>
<keyword evidence="2 7" id="KW-0238">DNA-binding</keyword>
<evidence type="ECO:0000259" key="6">
    <source>
        <dbReference type="PROSITE" id="PS01124"/>
    </source>
</evidence>
<reference evidence="7 8" key="1">
    <citation type="submission" date="2019-03" db="EMBL/GenBank/DDBJ databases">
        <title>Genomic Encyclopedia of Archaeal and Bacterial Type Strains, Phase II (KMG-II): from individual species to whole genera.</title>
        <authorList>
            <person name="Goeker M."/>
        </authorList>
    </citation>
    <scope>NUCLEOTIDE SEQUENCE [LARGE SCALE GENOMIC DNA]</scope>
    <source>
        <strain evidence="7 8">DSM 15388</strain>
    </source>
</reference>
<dbReference type="OrthoDB" id="345413at2"/>
<dbReference type="Pfam" id="PF12833">
    <property type="entry name" value="HTH_18"/>
    <property type="match status" value="1"/>
</dbReference>
<evidence type="ECO:0000256" key="2">
    <source>
        <dbReference type="ARBA" id="ARBA00023125"/>
    </source>
</evidence>
<dbReference type="Proteomes" id="UP000295793">
    <property type="component" value="Unassembled WGS sequence"/>
</dbReference>
<evidence type="ECO:0000313" key="7">
    <source>
        <dbReference type="EMBL" id="TCS42704.1"/>
    </source>
</evidence>
<dbReference type="InterPro" id="IPR009057">
    <property type="entry name" value="Homeodomain-like_sf"/>
</dbReference>
<name>A0A4R3I974_9GAMM</name>
<dbReference type="PANTHER" id="PTHR43280">
    <property type="entry name" value="ARAC-FAMILY TRANSCRIPTIONAL REGULATOR"/>
    <property type="match status" value="1"/>
</dbReference>
<gene>
    <name evidence="7" type="ORF">BCF53_103374</name>
</gene>
<keyword evidence="5" id="KW-0812">Transmembrane</keyword>
<organism evidence="7 8">
    <name type="scientific">Reinekea marinisedimentorum</name>
    <dbReference type="NCBI Taxonomy" id="230495"/>
    <lineage>
        <taxon>Bacteria</taxon>
        <taxon>Pseudomonadati</taxon>
        <taxon>Pseudomonadota</taxon>
        <taxon>Gammaproteobacteria</taxon>
        <taxon>Oceanospirillales</taxon>
        <taxon>Saccharospirillaceae</taxon>
        <taxon>Reinekea</taxon>
    </lineage>
</organism>
<dbReference type="AlphaFoldDB" id="A0A4R3I974"/>
<sequence>MPLADRLSWEFSIVGLSLTVFTLVNLFTKTRKHNTDFLLAVWLVLLNIPLIHTVFAGLRIEAPLFRLLTNPTLNLLQGPILYLYVRMLISQDFKTHIKKELIHFLPFVLFFLIFIAMPQNHPMMPLPNHPGPAFAPPASKPLLAFLEPLIHSFGLINGLIFIGYSAATVLLLSKHQKTVSEVFSSNNNELTLRWIYALPTTYIVLVLLNFIYESLFSVTAYANPLASHMLSFLCITVLLCFFGVKQKPVFYTATSPLIQPVVNPPQSESAQPAPVSPADEPQCCTTEDADNADEQNSKEIISRLHTYMVAEKPYQDPDFSVYTLASAVDIPRRTLSATLNNGLNKNFYQYVNEFRIEEIKQLLQQPQLQHTNILDLAFQAGFKSKSSFNSLFKQHCGVTPTQFRKQVQHQQQISG</sequence>
<feature type="transmembrane region" description="Helical" evidence="5">
    <location>
        <begin position="6"/>
        <end position="27"/>
    </location>
</feature>
<feature type="transmembrane region" description="Helical" evidence="5">
    <location>
        <begin position="149"/>
        <end position="173"/>
    </location>
</feature>
<dbReference type="EMBL" id="SLZR01000003">
    <property type="protein sequence ID" value="TCS42704.1"/>
    <property type="molecule type" value="Genomic_DNA"/>
</dbReference>
<feature type="region of interest" description="Disordered" evidence="4">
    <location>
        <begin position="262"/>
        <end position="292"/>
    </location>
</feature>
<evidence type="ECO:0000256" key="3">
    <source>
        <dbReference type="ARBA" id="ARBA00023163"/>
    </source>
</evidence>
<evidence type="ECO:0000256" key="4">
    <source>
        <dbReference type="SAM" id="MobiDB-lite"/>
    </source>
</evidence>
<feature type="transmembrane region" description="Helical" evidence="5">
    <location>
        <begin position="224"/>
        <end position="244"/>
    </location>
</feature>
<keyword evidence="8" id="KW-1185">Reference proteome</keyword>
<keyword evidence="1" id="KW-0805">Transcription regulation</keyword>
<accession>A0A4R3I974</accession>
<keyword evidence="5" id="KW-0472">Membrane</keyword>
<keyword evidence="3" id="KW-0804">Transcription</keyword>
<dbReference type="InterPro" id="IPR020449">
    <property type="entry name" value="Tscrpt_reg_AraC-type_HTH"/>
</dbReference>
<protein>
    <submittedName>
        <fullName evidence="7">AraC-like DNA-binding protein</fullName>
    </submittedName>
</protein>
<dbReference type="Gene3D" id="1.10.10.60">
    <property type="entry name" value="Homeodomain-like"/>
    <property type="match status" value="1"/>
</dbReference>
<keyword evidence="5" id="KW-1133">Transmembrane helix</keyword>
<feature type="transmembrane region" description="Helical" evidence="5">
    <location>
        <begin position="194"/>
        <end position="212"/>
    </location>
</feature>
<proteinExistence type="predicted"/>
<dbReference type="GO" id="GO:0043565">
    <property type="term" value="F:sequence-specific DNA binding"/>
    <property type="evidence" value="ECO:0007669"/>
    <property type="project" value="InterPro"/>
</dbReference>
<dbReference type="RefSeq" id="WP_132700608.1">
    <property type="nucleotide sequence ID" value="NZ_SLZR01000003.1"/>
</dbReference>
<comment type="caution">
    <text evidence="7">The sequence shown here is derived from an EMBL/GenBank/DDBJ whole genome shotgun (WGS) entry which is preliminary data.</text>
</comment>
<evidence type="ECO:0000313" key="8">
    <source>
        <dbReference type="Proteomes" id="UP000295793"/>
    </source>
</evidence>